<evidence type="ECO:0000256" key="10">
    <source>
        <dbReference type="ARBA" id="ARBA00023242"/>
    </source>
</evidence>
<organism evidence="13 14">
    <name type="scientific">Trematosphaeria pertusa</name>
    <dbReference type="NCBI Taxonomy" id="390896"/>
    <lineage>
        <taxon>Eukaryota</taxon>
        <taxon>Fungi</taxon>
        <taxon>Dikarya</taxon>
        <taxon>Ascomycota</taxon>
        <taxon>Pezizomycotina</taxon>
        <taxon>Dothideomycetes</taxon>
        <taxon>Pleosporomycetidae</taxon>
        <taxon>Pleosporales</taxon>
        <taxon>Massarineae</taxon>
        <taxon>Trematosphaeriaceae</taxon>
        <taxon>Trematosphaeria</taxon>
    </lineage>
</organism>
<evidence type="ECO:0000256" key="11">
    <source>
        <dbReference type="PROSITE-ProRule" id="PRU00042"/>
    </source>
</evidence>
<dbReference type="InterPro" id="IPR013087">
    <property type="entry name" value="Znf_C2H2_type"/>
</dbReference>
<comment type="subcellular location">
    <subcellularLocation>
        <location evidence="1">Nucleus</location>
    </subcellularLocation>
</comment>
<evidence type="ECO:0000313" key="14">
    <source>
        <dbReference type="Proteomes" id="UP000800094"/>
    </source>
</evidence>
<evidence type="ECO:0000256" key="3">
    <source>
        <dbReference type="ARBA" id="ARBA00022723"/>
    </source>
</evidence>
<dbReference type="InterPro" id="IPR057026">
    <property type="entry name" value="Znf-C2H2_ascomycetes"/>
</dbReference>
<dbReference type="GeneID" id="54581108"/>
<keyword evidence="5 11" id="KW-0863">Zinc-finger</keyword>
<dbReference type="Pfam" id="PF24537">
    <property type="entry name" value="zf-C2H2_fungi"/>
    <property type="match status" value="1"/>
</dbReference>
<evidence type="ECO:0000256" key="9">
    <source>
        <dbReference type="ARBA" id="ARBA00023163"/>
    </source>
</evidence>
<keyword evidence="14" id="KW-1185">Reference proteome</keyword>
<dbReference type="Gene3D" id="3.30.160.60">
    <property type="entry name" value="Classic Zinc Finger"/>
    <property type="match status" value="1"/>
</dbReference>
<keyword evidence="6" id="KW-0862">Zinc</keyword>
<evidence type="ECO:0000256" key="7">
    <source>
        <dbReference type="ARBA" id="ARBA00023015"/>
    </source>
</evidence>
<dbReference type="EMBL" id="ML987190">
    <property type="protein sequence ID" value="KAF2254187.1"/>
    <property type="molecule type" value="Genomic_DNA"/>
</dbReference>
<evidence type="ECO:0000259" key="12">
    <source>
        <dbReference type="PROSITE" id="PS50157"/>
    </source>
</evidence>
<reference evidence="13" key="1">
    <citation type="journal article" date="2020" name="Stud. Mycol.">
        <title>101 Dothideomycetes genomes: a test case for predicting lifestyles and emergence of pathogens.</title>
        <authorList>
            <person name="Haridas S."/>
            <person name="Albert R."/>
            <person name="Binder M."/>
            <person name="Bloem J."/>
            <person name="Labutti K."/>
            <person name="Salamov A."/>
            <person name="Andreopoulos B."/>
            <person name="Baker S."/>
            <person name="Barry K."/>
            <person name="Bills G."/>
            <person name="Bluhm B."/>
            <person name="Cannon C."/>
            <person name="Castanera R."/>
            <person name="Culley D."/>
            <person name="Daum C."/>
            <person name="Ezra D."/>
            <person name="Gonzalez J."/>
            <person name="Henrissat B."/>
            <person name="Kuo A."/>
            <person name="Liang C."/>
            <person name="Lipzen A."/>
            <person name="Lutzoni F."/>
            <person name="Magnuson J."/>
            <person name="Mondo S."/>
            <person name="Nolan M."/>
            <person name="Ohm R."/>
            <person name="Pangilinan J."/>
            <person name="Park H.-J."/>
            <person name="Ramirez L."/>
            <person name="Alfaro M."/>
            <person name="Sun H."/>
            <person name="Tritt A."/>
            <person name="Yoshinaga Y."/>
            <person name="Zwiers L.-H."/>
            <person name="Turgeon B."/>
            <person name="Goodwin S."/>
            <person name="Spatafora J."/>
            <person name="Crous P."/>
            <person name="Grigoriev I."/>
        </authorList>
    </citation>
    <scope>NUCLEOTIDE SEQUENCE</scope>
    <source>
        <strain evidence="13">CBS 122368</strain>
    </source>
</reference>
<dbReference type="GO" id="GO:0003690">
    <property type="term" value="F:double-stranded DNA binding"/>
    <property type="evidence" value="ECO:0007669"/>
    <property type="project" value="UniProtKB-ARBA"/>
</dbReference>
<evidence type="ECO:0000256" key="2">
    <source>
        <dbReference type="ARBA" id="ARBA00006991"/>
    </source>
</evidence>
<evidence type="ECO:0000256" key="8">
    <source>
        <dbReference type="ARBA" id="ARBA00023125"/>
    </source>
</evidence>
<evidence type="ECO:0000256" key="4">
    <source>
        <dbReference type="ARBA" id="ARBA00022737"/>
    </source>
</evidence>
<accession>A0A6A6IVT3</accession>
<dbReference type="SMART" id="SM00355">
    <property type="entry name" value="ZnF_C2H2"/>
    <property type="match status" value="2"/>
</dbReference>
<evidence type="ECO:0000256" key="5">
    <source>
        <dbReference type="ARBA" id="ARBA00022771"/>
    </source>
</evidence>
<dbReference type="PROSITE" id="PS50157">
    <property type="entry name" value="ZINC_FINGER_C2H2_2"/>
    <property type="match status" value="1"/>
</dbReference>
<evidence type="ECO:0000313" key="13">
    <source>
        <dbReference type="EMBL" id="KAF2254187.1"/>
    </source>
</evidence>
<evidence type="ECO:0000256" key="1">
    <source>
        <dbReference type="ARBA" id="ARBA00004123"/>
    </source>
</evidence>
<keyword evidence="3" id="KW-0479">Metal-binding</keyword>
<dbReference type="SUPFAM" id="SSF57667">
    <property type="entry name" value="beta-beta-alpha zinc fingers"/>
    <property type="match status" value="1"/>
</dbReference>
<protein>
    <recommendedName>
        <fullName evidence="12">C2H2-type domain-containing protein</fullName>
    </recommendedName>
</protein>
<proteinExistence type="inferred from homology"/>
<comment type="similarity">
    <text evidence="2">Belongs to the krueppel C2H2-type zinc-finger protein family.</text>
</comment>
<feature type="non-terminal residue" evidence="13">
    <location>
        <position position="150"/>
    </location>
</feature>
<keyword evidence="9" id="KW-0804">Transcription</keyword>
<keyword evidence="8" id="KW-0238">DNA-binding</keyword>
<keyword evidence="10" id="KW-0539">Nucleus</keyword>
<keyword evidence="4" id="KW-0677">Repeat</keyword>
<dbReference type="InterPro" id="IPR036236">
    <property type="entry name" value="Znf_C2H2_sf"/>
</dbReference>
<name>A0A6A6IVT3_9PLEO</name>
<dbReference type="AlphaFoldDB" id="A0A6A6IVT3"/>
<dbReference type="RefSeq" id="XP_033689191.1">
    <property type="nucleotide sequence ID" value="XM_033827778.1"/>
</dbReference>
<sequence>MDFQTLLNPPVFCSCCKEPRGFETQAELQNHESGKPHKCEECGKRFKKKGDMQRHSRQHSSRECWACQNINKTENLFLVKENACGYCGELIADDTRRAHLENVHGYNVCHATNPFKRQGNLLQHLYLVHSAVKGIRRTRISFNEFSSNKT</sequence>
<dbReference type="FunFam" id="3.30.160.60:FF:001370">
    <property type="entry name" value="Zinc finger protein"/>
    <property type="match status" value="1"/>
</dbReference>
<keyword evidence="7" id="KW-0805">Transcription regulation</keyword>
<dbReference type="GO" id="GO:0005634">
    <property type="term" value="C:nucleus"/>
    <property type="evidence" value="ECO:0007669"/>
    <property type="project" value="UniProtKB-SubCell"/>
</dbReference>
<dbReference type="OrthoDB" id="8117402at2759"/>
<gene>
    <name evidence="13" type="ORF">BU26DRAFT_514181</name>
</gene>
<dbReference type="GO" id="GO:0008270">
    <property type="term" value="F:zinc ion binding"/>
    <property type="evidence" value="ECO:0007669"/>
    <property type="project" value="UniProtKB-KW"/>
</dbReference>
<dbReference type="Pfam" id="PF13894">
    <property type="entry name" value="zf-C2H2_4"/>
    <property type="match status" value="1"/>
</dbReference>
<evidence type="ECO:0000256" key="6">
    <source>
        <dbReference type="ARBA" id="ARBA00022833"/>
    </source>
</evidence>
<dbReference type="PROSITE" id="PS00028">
    <property type="entry name" value="ZINC_FINGER_C2H2_1"/>
    <property type="match status" value="1"/>
</dbReference>
<dbReference type="Proteomes" id="UP000800094">
    <property type="component" value="Unassembled WGS sequence"/>
</dbReference>
<feature type="domain" description="C2H2-type" evidence="12">
    <location>
        <begin position="37"/>
        <end position="64"/>
    </location>
</feature>